<organism evidence="1 2">
    <name type="scientific">Nonomuraea longicatena</name>
    <dbReference type="NCBI Taxonomy" id="83682"/>
    <lineage>
        <taxon>Bacteria</taxon>
        <taxon>Bacillati</taxon>
        <taxon>Actinomycetota</taxon>
        <taxon>Actinomycetes</taxon>
        <taxon>Streptosporangiales</taxon>
        <taxon>Streptosporangiaceae</taxon>
        <taxon>Nonomuraea</taxon>
    </lineage>
</organism>
<proteinExistence type="predicted"/>
<protein>
    <submittedName>
        <fullName evidence="1">Acyl-CoA thioesterase</fullName>
    </submittedName>
</protein>
<dbReference type="CDD" id="cd00586">
    <property type="entry name" value="4HBT"/>
    <property type="match status" value="1"/>
</dbReference>
<dbReference type="EMBL" id="BAAAHQ010000020">
    <property type="protein sequence ID" value="GAA0932853.1"/>
    <property type="molecule type" value="Genomic_DNA"/>
</dbReference>
<dbReference type="RefSeq" id="WP_343951301.1">
    <property type="nucleotide sequence ID" value="NZ_BAAAHQ010000020.1"/>
</dbReference>
<name>A0ABN1PT10_9ACTN</name>
<dbReference type="InterPro" id="IPR029069">
    <property type="entry name" value="HotDog_dom_sf"/>
</dbReference>
<dbReference type="SUPFAM" id="SSF54637">
    <property type="entry name" value="Thioesterase/thiol ester dehydrase-isomerase"/>
    <property type="match status" value="1"/>
</dbReference>
<reference evidence="1 2" key="1">
    <citation type="journal article" date="2019" name="Int. J. Syst. Evol. Microbiol.">
        <title>The Global Catalogue of Microorganisms (GCM) 10K type strain sequencing project: providing services to taxonomists for standard genome sequencing and annotation.</title>
        <authorList>
            <consortium name="The Broad Institute Genomics Platform"/>
            <consortium name="The Broad Institute Genome Sequencing Center for Infectious Disease"/>
            <person name="Wu L."/>
            <person name="Ma J."/>
        </authorList>
    </citation>
    <scope>NUCLEOTIDE SEQUENCE [LARGE SCALE GENOMIC DNA]</scope>
    <source>
        <strain evidence="1 2">JCM 11136</strain>
    </source>
</reference>
<evidence type="ECO:0000313" key="1">
    <source>
        <dbReference type="EMBL" id="GAA0932853.1"/>
    </source>
</evidence>
<keyword evidence="2" id="KW-1185">Reference proteome</keyword>
<sequence>MANYYEYRHRVGFEETNFVGNVYYVNYLRWQGHCRERFLEEKAAQVLTDIMFNDLKLFTLKAECDFFAEITAFDELSVRMRLEELTQTQIEFSFDYVRLKDGLENLVARGRQRIACMRGPNNETVPERVPAVLREALAPYHGERFGRRSPAGRAATATGGE</sequence>
<gene>
    <name evidence="1" type="ORF">GCM10009560_38670</name>
</gene>
<dbReference type="Gene3D" id="3.10.129.10">
    <property type="entry name" value="Hotdog Thioesterase"/>
    <property type="match status" value="1"/>
</dbReference>
<dbReference type="Proteomes" id="UP001501578">
    <property type="component" value="Unassembled WGS sequence"/>
</dbReference>
<evidence type="ECO:0000313" key="2">
    <source>
        <dbReference type="Proteomes" id="UP001501578"/>
    </source>
</evidence>
<accession>A0ABN1PT10</accession>
<dbReference type="Pfam" id="PF13279">
    <property type="entry name" value="4HBT_2"/>
    <property type="match status" value="1"/>
</dbReference>
<comment type="caution">
    <text evidence="1">The sequence shown here is derived from an EMBL/GenBank/DDBJ whole genome shotgun (WGS) entry which is preliminary data.</text>
</comment>